<feature type="signal peptide" evidence="1">
    <location>
        <begin position="1"/>
        <end position="31"/>
    </location>
</feature>
<feature type="chain" id="PRO_5011737893" evidence="1">
    <location>
        <begin position="32"/>
        <end position="465"/>
    </location>
</feature>
<dbReference type="AlphaFoldDB" id="A0A1H8PVF1"/>
<name>A0A1H8PVF1_9PROT</name>
<reference evidence="3" key="1">
    <citation type="submission" date="2016-10" db="EMBL/GenBank/DDBJ databases">
        <authorList>
            <person name="Varghese N."/>
            <person name="Submissions S."/>
        </authorList>
    </citation>
    <scope>NUCLEOTIDE SEQUENCE [LARGE SCALE GENOMIC DNA]</scope>
    <source>
        <strain evidence="3">Nm76</strain>
    </source>
</reference>
<evidence type="ECO:0000313" key="2">
    <source>
        <dbReference type="EMBL" id="SEO45969.1"/>
    </source>
</evidence>
<dbReference type="InterPro" id="IPR011486">
    <property type="entry name" value="BBP2"/>
</dbReference>
<dbReference type="EMBL" id="FODO01000010">
    <property type="protein sequence ID" value="SEO45969.1"/>
    <property type="molecule type" value="Genomic_DNA"/>
</dbReference>
<sequence>MAYKAIVKKQMTHAVAGGLLLLGMSSSGVHANSVMSIDSLNNNPFAKAIKNSGIEFGGWVQGGATFNPSQTHGFMGPVTFADQANRFQLNQLNFFIQRGVKTEGKGWDFGFRADFLFGTDAIFTQAYGNPAFDVNNGRPLADRGNWDLEICCNSSRTYGIAIPQAFAEIYAPVGNGLNIKVGHFYTPIGYESVPAPNNFFYTHAYTMQYGEPFTHTGVLGNYNVNKNIVAMFGTIGGSGTGGWDGNFDKQMENWGGIGGVTWSSDDYNTSLNVSGTGSTTSTRNSSFWGMYSIVLKHKFTDKTHLILQHDHGFADNVMLFNNVYSGVVKDAEWYGVNSHFYYDVTPDVSVGVRAEWFRDRDGFRVFAPGRVTAATDYTGRSFASNIGLLGTSTPADYYAVTLGANWKAAKTLKIGWQGLKHLNVRPNIRYDRVDALHESLQASAYRPFGGNKDQIVFSLDAILPF</sequence>
<accession>A0A1H8PVF1</accession>
<dbReference type="RefSeq" id="WP_090317991.1">
    <property type="nucleotide sequence ID" value="NZ_FNOE01000008.1"/>
</dbReference>
<dbReference type="OrthoDB" id="9775763at2"/>
<dbReference type="STRING" id="42354.SAMN05216333_11037"/>
<organism evidence="2 3">
    <name type="scientific">Nitrosomonas oligotropha</name>
    <dbReference type="NCBI Taxonomy" id="42354"/>
    <lineage>
        <taxon>Bacteria</taxon>
        <taxon>Pseudomonadati</taxon>
        <taxon>Pseudomonadota</taxon>
        <taxon>Betaproteobacteria</taxon>
        <taxon>Nitrosomonadales</taxon>
        <taxon>Nitrosomonadaceae</taxon>
        <taxon>Nitrosomonas</taxon>
    </lineage>
</organism>
<dbReference type="Pfam" id="PF07642">
    <property type="entry name" value="BBP2"/>
    <property type="match status" value="1"/>
</dbReference>
<evidence type="ECO:0000256" key="1">
    <source>
        <dbReference type="SAM" id="SignalP"/>
    </source>
</evidence>
<keyword evidence="3" id="KW-1185">Reference proteome</keyword>
<dbReference type="Proteomes" id="UP000198814">
    <property type="component" value="Unassembled WGS sequence"/>
</dbReference>
<keyword evidence="1" id="KW-0732">Signal</keyword>
<proteinExistence type="predicted"/>
<gene>
    <name evidence="2" type="ORF">SAMN05216333_11037</name>
</gene>
<evidence type="ECO:0000313" key="3">
    <source>
        <dbReference type="Proteomes" id="UP000198814"/>
    </source>
</evidence>
<protein>
    <submittedName>
        <fullName evidence="2">Putative beta-barrel porin-2, OmpL-like. bbp2</fullName>
    </submittedName>
</protein>